<accession>A0A6G0VTP8</accession>
<keyword evidence="3" id="KW-1185">Reference proteome</keyword>
<feature type="region of interest" description="Disordered" evidence="1">
    <location>
        <begin position="101"/>
        <end position="143"/>
    </location>
</feature>
<comment type="caution">
    <text evidence="2">The sequence shown here is derived from an EMBL/GenBank/DDBJ whole genome shotgun (WGS) entry which is preliminary data.</text>
</comment>
<feature type="region of interest" description="Disordered" evidence="1">
    <location>
        <begin position="184"/>
        <end position="216"/>
    </location>
</feature>
<keyword evidence="2" id="KW-0808">Transferase</keyword>
<dbReference type="OrthoDB" id="6587892at2759"/>
<evidence type="ECO:0000313" key="2">
    <source>
        <dbReference type="EMBL" id="KAF0708962.1"/>
    </source>
</evidence>
<dbReference type="GO" id="GO:0008168">
    <property type="term" value="F:methyltransferase activity"/>
    <property type="evidence" value="ECO:0007669"/>
    <property type="project" value="UniProtKB-KW"/>
</dbReference>
<sequence>MSKERLMTLSTYLWKIGFFEDENKYSVIPSNWTFSTRTGDFCRWPSKQRVTALMIIKADEPNVDWSSFPVNIIGESYDSYDKAVQKEREIFLSESERSLGRGKRKRKGLKNNNEDTDSDICDSPIKIGHSINPSKKSSKSQSKSIVYNQYSNDLNSNCISGEPAAVSNSNINVINTLQNIEGNSQMSESGHMNNPNVYESNSNSHVFSSMPQNQSDNEQINLNETSQQDNFNMSCLNTHSVQDLSNIVNHNIISDEPVETAEIILLRNIYSYIKRLDGRMDRIEKYLVDSSTSPANKQPLDDSFSIFPINDFQNIINIDEKIKNDEQFEKKMINFISTIG</sequence>
<feature type="non-terminal residue" evidence="2">
    <location>
        <position position="340"/>
    </location>
</feature>
<reference evidence="2 3" key="1">
    <citation type="submission" date="2019-08" db="EMBL/GenBank/DDBJ databases">
        <title>Whole genome of Aphis craccivora.</title>
        <authorList>
            <person name="Voronova N.V."/>
            <person name="Shulinski R.S."/>
            <person name="Bandarenka Y.V."/>
            <person name="Zhorov D.G."/>
            <person name="Warner D."/>
        </authorList>
    </citation>
    <scope>NUCLEOTIDE SEQUENCE [LARGE SCALE GENOMIC DNA]</scope>
    <source>
        <strain evidence="2">180601</strain>
        <tissue evidence="2">Whole Body</tissue>
    </source>
</reference>
<name>A0A6G0VTP8_APHCR</name>
<gene>
    <name evidence="2" type="ORF">FWK35_00028878</name>
</gene>
<evidence type="ECO:0000313" key="3">
    <source>
        <dbReference type="Proteomes" id="UP000478052"/>
    </source>
</evidence>
<dbReference type="GO" id="GO:0032259">
    <property type="term" value="P:methylation"/>
    <property type="evidence" value="ECO:0007669"/>
    <property type="project" value="UniProtKB-KW"/>
</dbReference>
<protein>
    <submittedName>
        <fullName evidence="2">Putative histone-lysine N-methyltransferase 1</fullName>
    </submittedName>
</protein>
<dbReference type="AlphaFoldDB" id="A0A6G0VTP8"/>
<dbReference type="Proteomes" id="UP000478052">
    <property type="component" value="Unassembled WGS sequence"/>
</dbReference>
<evidence type="ECO:0000256" key="1">
    <source>
        <dbReference type="SAM" id="MobiDB-lite"/>
    </source>
</evidence>
<keyword evidence="2" id="KW-0489">Methyltransferase</keyword>
<proteinExistence type="predicted"/>
<organism evidence="2 3">
    <name type="scientific">Aphis craccivora</name>
    <name type="common">Cowpea aphid</name>
    <dbReference type="NCBI Taxonomy" id="307492"/>
    <lineage>
        <taxon>Eukaryota</taxon>
        <taxon>Metazoa</taxon>
        <taxon>Ecdysozoa</taxon>
        <taxon>Arthropoda</taxon>
        <taxon>Hexapoda</taxon>
        <taxon>Insecta</taxon>
        <taxon>Pterygota</taxon>
        <taxon>Neoptera</taxon>
        <taxon>Paraneoptera</taxon>
        <taxon>Hemiptera</taxon>
        <taxon>Sternorrhyncha</taxon>
        <taxon>Aphidomorpha</taxon>
        <taxon>Aphidoidea</taxon>
        <taxon>Aphididae</taxon>
        <taxon>Aphidini</taxon>
        <taxon>Aphis</taxon>
        <taxon>Aphis</taxon>
    </lineage>
</organism>
<dbReference type="EMBL" id="VUJU01012038">
    <property type="protein sequence ID" value="KAF0708962.1"/>
    <property type="molecule type" value="Genomic_DNA"/>
</dbReference>